<dbReference type="InterPro" id="IPR020845">
    <property type="entry name" value="AMP-binding_CS"/>
</dbReference>
<organism evidence="3 4">
    <name type="scientific">Sphingomonas jatrophae</name>
    <dbReference type="NCBI Taxonomy" id="1166337"/>
    <lineage>
        <taxon>Bacteria</taxon>
        <taxon>Pseudomonadati</taxon>
        <taxon>Pseudomonadota</taxon>
        <taxon>Alphaproteobacteria</taxon>
        <taxon>Sphingomonadales</taxon>
        <taxon>Sphingomonadaceae</taxon>
        <taxon>Sphingomonas</taxon>
    </lineage>
</organism>
<dbReference type="Gene3D" id="3.30.300.30">
    <property type="match status" value="1"/>
</dbReference>
<evidence type="ECO:0000259" key="2">
    <source>
        <dbReference type="Pfam" id="PF13193"/>
    </source>
</evidence>
<dbReference type="Pfam" id="PF00501">
    <property type="entry name" value="AMP-binding"/>
    <property type="match status" value="1"/>
</dbReference>
<dbReference type="EMBL" id="FOZG01000001">
    <property type="protein sequence ID" value="SFR89912.1"/>
    <property type="molecule type" value="Genomic_DNA"/>
</dbReference>
<dbReference type="InterPro" id="IPR050237">
    <property type="entry name" value="ATP-dep_AMP-bd_enzyme"/>
</dbReference>
<dbReference type="InterPro" id="IPR045851">
    <property type="entry name" value="AMP-bd_C_sf"/>
</dbReference>
<dbReference type="PANTHER" id="PTHR43767:SF1">
    <property type="entry name" value="NONRIBOSOMAL PEPTIDE SYNTHASE PES1 (EUROFUNG)-RELATED"/>
    <property type="match status" value="1"/>
</dbReference>
<feature type="domain" description="AMP-binding enzyme C-terminal" evidence="2">
    <location>
        <begin position="448"/>
        <end position="519"/>
    </location>
</feature>
<dbReference type="Proteomes" id="UP000198824">
    <property type="component" value="Unassembled WGS sequence"/>
</dbReference>
<protein>
    <submittedName>
        <fullName evidence="3">Acyl-CoA synthetase (AMP-forming)/AMP-acid ligase II</fullName>
    </submittedName>
</protein>
<dbReference type="Pfam" id="PF13193">
    <property type="entry name" value="AMP-binding_C"/>
    <property type="match status" value="1"/>
</dbReference>
<dbReference type="GO" id="GO:0016878">
    <property type="term" value="F:acid-thiol ligase activity"/>
    <property type="evidence" value="ECO:0007669"/>
    <property type="project" value="UniProtKB-ARBA"/>
</dbReference>
<accession>A0A1I6KF91</accession>
<dbReference type="STRING" id="1166337.SAMN05192580_1672"/>
<keyword evidence="3" id="KW-0436">Ligase</keyword>
<evidence type="ECO:0000259" key="1">
    <source>
        <dbReference type="Pfam" id="PF00501"/>
    </source>
</evidence>
<dbReference type="InterPro" id="IPR000873">
    <property type="entry name" value="AMP-dep_synth/lig_dom"/>
</dbReference>
<name>A0A1I6KF91_9SPHN</name>
<dbReference type="Gene3D" id="3.40.50.12780">
    <property type="entry name" value="N-terminal domain of ligase-like"/>
    <property type="match status" value="1"/>
</dbReference>
<evidence type="ECO:0000313" key="4">
    <source>
        <dbReference type="Proteomes" id="UP000198824"/>
    </source>
</evidence>
<dbReference type="InterPro" id="IPR042099">
    <property type="entry name" value="ANL_N_sf"/>
</dbReference>
<proteinExistence type="predicted"/>
<keyword evidence="4" id="KW-1185">Reference proteome</keyword>
<gene>
    <name evidence="3" type="ORF">SAMN05192580_1672</name>
</gene>
<sequence length="537" mass="56934">MQDAFAALTAPGAEYEIVEDTDGTRLFRTAPASLGAIYAESAARFGPREFLVFEDQRYTFAQFYAAAEAMRRRIAPRRGERIAIAMRNRPEWLIAFVAITAGGASAVLVNSRGTPADLAAAVEDAGCRLVVADARRAQALATCPVDLIDVDDGVATGGSEPLQIADIDPMDEAAVIFTTGTSGRAKGAMHSHRGVVAALMNIAFSRASAMHDATRHLPREVLAGLAAMQPSVLTPYPLFHVAGLNSDFLTFLRTGGKMVLMGRWDAAEALALIERERVMATSGSPAMLWDLLRAHDGSRDLSSLQGLGVGGQALPPRLFDDVRAMFPNAGFGCGFGQTEVGGPVSSASLRLLVEKPGCSGRPVPAIDLRIADQAGAPLPARKAGEILVRGACAATGYCNLPEETAETFRDGWVHTGDIGYLDQDGVLFVIDRRRSILISGGENISLTEIEHAAQADPNVIDAAAIAVADERMGEVPVLAVTPRDGVLDEASLAARLAERLAAYKLPRRIVAVAAIPRNHMDKIDRAALRAMVPPGIN</sequence>
<feature type="domain" description="AMP-dependent synthetase/ligase" evidence="1">
    <location>
        <begin position="40"/>
        <end position="397"/>
    </location>
</feature>
<dbReference type="OrthoDB" id="9803968at2"/>
<dbReference type="AlphaFoldDB" id="A0A1I6KF91"/>
<dbReference type="PROSITE" id="PS00455">
    <property type="entry name" value="AMP_BINDING"/>
    <property type="match status" value="1"/>
</dbReference>
<dbReference type="RefSeq" id="WP_093313906.1">
    <property type="nucleotide sequence ID" value="NZ_FOZG01000001.1"/>
</dbReference>
<dbReference type="PANTHER" id="PTHR43767">
    <property type="entry name" value="LONG-CHAIN-FATTY-ACID--COA LIGASE"/>
    <property type="match status" value="1"/>
</dbReference>
<dbReference type="SUPFAM" id="SSF56801">
    <property type="entry name" value="Acetyl-CoA synthetase-like"/>
    <property type="match status" value="1"/>
</dbReference>
<evidence type="ECO:0000313" key="3">
    <source>
        <dbReference type="EMBL" id="SFR89912.1"/>
    </source>
</evidence>
<dbReference type="InterPro" id="IPR025110">
    <property type="entry name" value="AMP-bd_C"/>
</dbReference>
<reference evidence="3 4" key="1">
    <citation type="submission" date="2016-10" db="EMBL/GenBank/DDBJ databases">
        <authorList>
            <person name="de Groot N.N."/>
        </authorList>
    </citation>
    <scope>NUCLEOTIDE SEQUENCE [LARGE SCALE GENOMIC DNA]</scope>
    <source>
        <strain evidence="3 4">S5-249</strain>
    </source>
</reference>